<evidence type="ECO:0000256" key="3">
    <source>
        <dbReference type="ARBA" id="ARBA00022989"/>
    </source>
</evidence>
<proteinExistence type="predicted"/>
<gene>
    <name evidence="6" type="ORF">C273_11864</name>
</gene>
<comment type="subcellular location">
    <subcellularLocation>
        <location evidence="1">Membrane</location>
        <topology evidence="1">Multi-pass membrane protein</topology>
    </subcellularLocation>
</comment>
<dbReference type="STRING" id="1229783.C273_11864"/>
<dbReference type="OrthoDB" id="2328241at2"/>
<dbReference type="InterPro" id="IPR019109">
    <property type="entry name" value="MamF_MmsF"/>
</dbReference>
<evidence type="ECO:0000256" key="2">
    <source>
        <dbReference type="ARBA" id="ARBA00022692"/>
    </source>
</evidence>
<dbReference type="AlphaFoldDB" id="K9AG04"/>
<dbReference type="Pfam" id="PF09685">
    <property type="entry name" value="MamF_MmsF"/>
    <property type="match status" value="1"/>
</dbReference>
<name>K9AG04_9STAP</name>
<reference evidence="6 7" key="1">
    <citation type="journal article" date="2013" name="Genome Announc.">
        <title>Genome Sequence of Staphylococcus massiliensis Strain S46, Isolated from the Surface of Healthy Human Skin.</title>
        <authorList>
            <person name="Srivastav R."/>
            <person name="Singh A."/>
            <person name="Jangir P.K."/>
            <person name="Kumari C."/>
            <person name="Muduli S."/>
            <person name="Sharma R."/>
        </authorList>
    </citation>
    <scope>NUCLEOTIDE SEQUENCE [LARGE SCALE GENOMIC DNA]</scope>
    <source>
        <strain evidence="6 7">S46</strain>
    </source>
</reference>
<dbReference type="RefSeq" id="WP_009385800.1">
    <property type="nucleotide sequence ID" value="NZ_AMSQ01000055.1"/>
</dbReference>
<organism evidence="6 7">
    <name type="scientific">Staphylococcus massiliensis S46</name>
    <dbReference type="NCBI Taxonomy" id="1229783"/>
    <lineage>
        <taxon>Bacteria</taxon>
        <taxon>Bacillati</taxon>
        <taxon>Bacillota</taxon>
        <taxon>Bacilli</taxon>
        <taxon>Bacillales</taxon>
        <taxon>Staphylococcaceae</taxon>
        <taxon>Staphylococcus</taxon>
    </lineage>
</organism>
<comment type="caution">
    <text evidence="6">The sequence shown here is derived from an EMBL/GenBank/DDBJ whole genome shotgun (WGS) entry which is preliminary data.</text>
</comment>
<keyword evidence="2 5" id="KW-0812">Transmembrane</keyword>
<evidence type="ECO:0000313" key="6">
    <source>
        <dbReference type="EMBL" id="EKU45016.1"/>
    </source>
</evidence>
<evidence type="ECO:0000256" key="4">
    <source>
        <dbReference type="ARBA" id="ARBA00023136"/>
    </source>
</evidence>
<evidence type="ECO:0000256" key="5">
    <source>
        <dbReference type="SAM" id="Phobius"/>
    </source>
</evidence>
<evidence type="ECO:0000256" key="1">
    <source>
        <dbReference type="ARBA" id="ARBA00004141"/>
    </source>
</evidence>
<sequence>MDHQSETNYQNDRLLSALSYFSVFFAPLIIPIIVLFLATKAVKGHALRALLYHLIPAILMGISYIGFIIAIAATGDSNSGGGFIIFMLVLLGLSCLVGLVFFIINIVMGIKVLINDQTLYKYSK</sequence>
<protein>
    <recommendedName>
        <fullName evidence="8">DUF4870 domain-containing protein</fullName>
    </recommendedName>
</protein>
<dbReference type="eggNOG" id="ENOG5032VBI">
    <property type="taxonomic scope" value="Bacteria"/>
</dbReference>
<feature type="transmembrane region" description="Helical" evidence="5">
    <location>
        <begin position="50"/>
        <end position="72"/>
    </location>
</feature>
<evidence type="ECO:0000313" key="7">
    <source>
        <dbReference type="Proteomes" id="UP000009885"/>
    </source>
</evidence>
<accession>K9AG04</accession>
<evidence type="ECO:0008006" key="8">
    <source>
        <dbReference type="Google" id="ProtNLM"/>
    </source>
</evidence>
<keyword evidence="4 5" id="KW-0472">Membrane</keyword>
<feature type="transmembrane region" description="Helical" evidence="5">
    <location>
        <begin position="20"/>
        <end position="38"/>
    </location>
</feature>
<keyword evidence="3 5" id="KW-1133">Transmembrane helix</keyword>
<dbReference type="EMBL" id="AMSQ01000055">
    <property type="protein sequence ID" value="EKU45016.1"/>
    <property type="molecule type" value="Genomic_DNA"/>
</dbReference>
<keyword evidence="7" id="KW-1185">Reference proteome</keyword>
<dbReference type="PATRIC" id="fig|1229783.3.peg.2335"/>
<dbReference type="Proteomes" id="UP000009885">
    <property type="component" value="Unassembled WGS sequence"/>
</dbReference>
<feature type="transmembrane region" description="Helical" evidence="5">
    <location>
        <begin position="84"/>
        <end position="114"/>
    </location>
</feature>